<reference evidence="2" key="1">
    <citation type="journal article" date="2013" name="Mol. Plant Microbe Interact.">
        <title>Global aspects of pacC regulation of pathogenicity genes in Colletotrichum gloeosporioides as revealed by transcriptome analysis.</title>
        <authorList>
            <person name="Alkan N."/>
            <person name="Meng X."/>
            <person name="Friedlander G."/>
            <person name="Reuveni E."/>
            <person name="Sukno S."/>
            <person name="Sherman A."/>
            <person name="Thon M."/>
            <person name="Fluhr R."/>
            <person name="Prusky D."/>
        </authorList>
    </citation>
    <scope>NUCLEOTIDE SEQUENCE [LARGE SCALE GENOMIC DNA]</scope>
    <source>
        <strain evidence="2">Cg-14</strain>
    </source>
</reference>
<comment type="caution">
    <text evidence="1">The sequence shown here is derived from an EMBL/GenBank/DDBJ whole genome shotgun (WGS) entry which is preliminary data.</text>
</comment>
<evidence type="ECO:0000313" key="2">
    <source>
        <dbReference type="Proteomes" id="UP000015530"/>
    </source>
</evidence>
<organism evidence="1 2">
    <name type="scientific">Colletotrichum gloeosporioides (strain Cg-14)</name>
    <name type="common">Anthracnose fungus</name>
    <name type="synonym">Glomerella cingulata</name>
    <dbReference type="NCBI Taxonomy" id="1237896"/>
    <lineage>
        <taxon>Eukaryota</taxon>
        <taxon>Fungi</taxon>
        <taxon>Dikarya</taxon>
        <taxon>Ascomycota</taxon>
        <taxon>Pezizomycotina</taxon>
        <taxon>Sordariomycetes</taxon>
        <taxon>Hypocreomycetidae</taxon>
        <taxon>Glomerellales</taxon>
        <taxon>Glomerellaceae</taxon>
        <taxon>Colletotrichum</taxon>
        <taxon>Colletotrichum gloeosporioides species complex</taxon>
    </lineage>
</organism>
<evidence type="ECO:0000313" key="1">
    <source>
        <dbReference type="EMBL" id="EQB43398.1"/>
    </source>
</evidence>
<proteinExistence type="predicted"/>
<dbReference type="HOGENOM" id="CLU_3415207_0_0_1"/>
<dbReference type="Proteomes" id="UP000015530">
    <property type="component" value="Unassembled WGS sequence"/>
</dbReference>
<dbReference type="AlphaFoldDB" id="T0JS93"/>
<sequence length="27" mass="3142">MLIPIPLEALLLEEVNLEIVYFLEKKA</sequence>
<dbReference type="EMBL" id="AMYD01004295">
    <property type="protein sequence ID" value="EQB43398.1"/>
    <property type="molecule type" value="Genomic_DNA"/>
</dbReference>
<accession>T0JS93</accession>
<gene>
    <name evidence="1" type="ORF">CGLO_17948</name>
</gene>
<name>T0JS93_COLGC</name>
<protein>
    <submittedName>
        <fullName evidence="1">Uncharacterized protein</fullName>
    </submittedName>
</protein>